<dbReference type="EMBL" id="JAMDMJ010000013">
    <property type="protein sequence ID" value="MCY9596427.1"/>
    <property type="molecule type" value="Genomic_DNA"/>
</dbReference>
<evidence type="ECO:0000313" key="3">
    <source>
        <dbReference type="Proteomes" id="UP000288943"/>
    </source>
</evidence>
<reference evidence="1 4" key="2">
    <citation type="submission" date="2022-05" db="EMBL/GenBank/DDBJ databases">
        <title>Genome Sequencing of Bee-Associated Microbes.</title>
        <authorList>
            <person name="Dunlap C."/>
        </authorList>
    </citation>
    <scope>NUCLEOTIDE SEQUENCE [LARGE SCALE GENOMIC DNA]</scope>
    <source>
        <strain evidence="1 4">NRRL B-23120</strain>
    </source>
</reference>
<dbReference type="Proteomes" id="UP000288943">
    <property type="component" value="Chromosome"/>
</dbReference>
<gene>
    <name evidence="1" type="ORF">M5X16_11655</name>
    <name evidence="2" type="ORF">PC41400_17950</name>
</gene>
<organism evidence="2 3">
    <name type="scientific">Paenibacillus chitinolyticus</name>
    <dbReference type="NCBI Taxonomy" id="79263"/>
    <lineage>
        <taxon>Bacteria</taxon>
        <taxon>Bacillati</taxon>
        <taxon>Bacillota</taxon>
        <taxon>Bacilli</taxon>
        <taxon>Bacillales</taxon>
        <taxon>Paenibacillaceae</taxon>
        <taxon>Paenibacillus</taxon>
    </lineage>
</organism>
<sequence>MTPQIMRILKKLYRADNYEYDRERSVSIYSESILSEKERDMLEQYGWSANDIVYFANHDDILQKLLSLKDNTALSQKRCIESFIAGVGGSYPRGRSVLSAWHKLNTLSLHRYDEQGHFACCWVCQGHDEPLFENGAYFQYCLYLGHAYTSQPHYAYLNLKHLVNAPAVQPTVQDVQTFSTLLDLLRNAPEDETPGQFEKRLTSDKILSGDKYTKRGILDSLASVGVIPNPFLTLTPYSWTDFGDIASSEDRLSNTKGRSDMEMPWAGWRGSLKPNEEIMTELFGDYL</sequence>
<dbReference type="KEGG" id="pchi:PC41400_17950"/>
<proteinExistence type="predicted"/>
<evidence type="ECO:0000313" key="2">
    <source>
        <dbReference type="EMBL" id="QAV19443.1"/>
    </source>
</evidence>
<dbReference type="EMBL" id="CP026520">
    <property type="protein sequence ID" value="QAV19443.1"/>
    <property type="molecule type" value="Genomic_DNA"/>
</dbReference>
<evidence type="ECO:0000313" key="1">
    <source>
        <dbReference type="EMBL" id="MCY9596427.1"/>
    </source>
</evidence>
<evidence type="ECO:0000313" key="4">
    <source>
        <dbReference type="Proteomes" id="UP001527202"/>
    </source>
</evidence>
<dbReference type="OrthoDB" id="7888911at2"/>
<protein>
    <submittedName>
        <fullName evidence="2">Uncharacterized protein</fullName>
    </submittedName>
</protein>
<dbReference type="AlphaFoldDB" id="A0A410WYM6"/>
<dbReference type="Proteomes" id="UP001527202">
    <property type="component" value="Unassembled WGS sequence"/>
</dbReference>
<keyword evidence="4" id="KW-1185">Reference proteome</keyword>
<dbReference type="GeneID" id="95376679"/>
<dbReference type="RefSeq" id="WP_042226557.1">
    <property type="nucleotide sequence ID" value="NZ_CP026520.1"/>
</dbReference>
<name>A0A410WYM6_9BACL</name>
<reference evidence="2 3" key="1">
    <citation type="submission" date="2018-01" db="EMBL/GenBank/DDBJ databases">
        <title>The whole genome sequencing and assembly of Paenibacillus chitinolyticus KCCM 41400 strain.</title>
        <authorList>
            <person name="Kim J.-Y."/>
            <person name="Park M.-K."/>
            <person name="Lee Y.-J."/>
            <person name="Yi H."/>
            <person name="Bahn Y.-S."/>
            <person name="Kim J.F."/>
            <person name="Lee D.-W."/>
        </authorList>
    </citation>
    <scope>NUCLEOTIDE SEQUENCE [LARGE SCALE GENOMIC DNA]</scope>
    <source>
        <strain evidence="2 3">KCCM 41400</strain>
    </source>
</reference>
<accession>A0A410WYM6</accession>